<evidence type="ECO:0000256" key="3">
    <source>
        <dbReference type="ARBA" id="ARBA00022603"/>
    </source>
</evidence>
<dbReference type="PROSITE" id="PS00374">
    <property type="entry name" value="MGMT"/>
    <property type="match status" value="1"/>
</dbReference>
<dbReference type="RefSeq" id="WP_338397333.1">
    <property type="nucleotide sequence ID" value="NZ_AP025292.1"/>
</dbReference>
<reference evidence="11 12" key="1">
    <citation type="submission" date="2021-12" db="EMBL/GenBank/DDBJ databases">
        <title>Genome sequencing of bacteria with rrn-lacking chromosome and rrn-plasmid.</title>
        <authorList>
            <person name="Anda M."/>
            <person name="Iwasaki W."/>
        </authorList>
    </citation>
    <scope>NUCLEOTIDE SEQUENCE [LARGE SCALE GENOMIC DNA]</scope>
    <source>
        <strain evidence="11 12">NBRC 101262</strain>
    </source>
</reference>
<feature type="domain" description="Methylguanine DNA methyltransferase ribonuclease-like" evidence="10">
    <location>
        <begin position="8"/>
        <end position="66"/>
    </location>
</feature>
<dbReference type="SUPFAM" id="SSF53155">
    <property type="entry name" value="Methylated DNA-protein cysteine methyltransferase domain"/>
    <property type="match status" value="1"/>
</dbReference>
<keyword evidence="6 8" id="KW-0234">DNA repair</keyword>
<evidence type="ECO:0000259" key="10">
    <source>
        <dbReference type="Pfam" id="PF02870"/>
    </source>
</evidence>
<name>A0ABN6L4R2_9BACT</name>
<dbReference type="Pfam" id="PF01035">
    <property type="entry name" value="DNA_binding_1"/>
    <property type="match status" value="1"/>
</dbReference>
<feature type="domain" description="Methylated-DNA-[protein]-cysteine S-methyltransferase DNA binding" evidence="9">
    <location>
        <begin position="71"/>
        <end position="150"/>
    </location>
</feature>
<dbReference type="NCBIfam" id="TIGR00589">
    <property type="entry name" value="ogt"/>
    <property type="match status" value="1"/>
</dbReference>
<evidence type="ECO:0000313" key="12">
    <source>
        <dbReference type="Proteomes" id="UP001354989"/>
    </source>
</evidence>
<evidence type="ECO:0000313" key="11">
    <source>
        <dbReference type="EMBL" id="BDC97743.1"/>
    </source>
</evidence>
<organism evidence="11 12">
    <name type="scientific">Persicobacter psychrovividus</name>
    <dbReference type="NCBI Taxonomy" id="387638"/>
    <lineage>
        <taxon>Bacteria</taxon>
        <taxon>Pseudomonadati</taxon>
        <taxon>Bacteroidota</taxon>
        <taxon>Cytophagia</taxon>
        <taxon>Cytophagales</taxon>
        <taxon>Persicobacteraceae</taxon>
        <taxon>Persicobacter</taxon>
    </lineage>
</organism>
<protein>
    <recommendedName>
        <fullName evidence="8">Methylated-DNA--protein-cysteine methyltransferase</fullName>
        <ecNumber evidence="8">2.1.1.63</ecNumber>
    </recommendedName>
    <alternativeName>
        <fullName evidence="8">6-O-methylguanine-DNA methyltransferase</fullName>
        <shortName evidence="8">MGMT</shortName>
    </alternativeName>
    <alternativeName>
        <fullName evidence="8">O-6-methylguanine-DNA-alkyltransferase</fullName>
    </alternativeName>
</protein>
<dbReference type="Gene3D" id="1.10.10.10">
    <property type="entry name" value="Winged helix-like DNA-binding domain superfamily/Winged helix DNA-binding domain"/>
    <property type="match status" value="1"/>
</dbReference>
<evidence type="ECO:0000256" key="7">
    <source>
        <dbReference type="ARBA" id="ARBA00049348"/>
    </source>
</evidence>
<dbReference type="SUPFAM" id="SSF46767">
    <property type="entry name" value="Methylated DNA-protein cysteine methyltransferase, C-terminal domain"/>
    <property type="match status" value="1"/>
</dbReference>
<dbReference type="InterPro" id="IPR023546">
    <property type="entry name" value="MGMT"/>
</dbReference>
<accession>A0ABN6L4R2</accession>
<evidence type="ECO:0000256" key="6">
    <source>
        <dbReference type="ARBA" id="ARBA00023204"/>
    </source>
</evidence>
<dbReference type="InterPro" id="IPR014048">
    <property type="entry name" value="MethylDNA_cys_MeTrfase_DNA-bd"/>
</dbReference>
<dbReference type="EC" id="2.1.1.63" evidence="8"/>
<dbReference type="HAMAP" id="MF_00772">
    <property type="entry name" value="OGT"/>
    <property type="match status" value="1"/>
</dbReference>
<dbReference type="CDD" id="cd06445">
    <property type="entry name" value="ATase"/>
    <property type="match status" value="1"/>
</dbReference>
<evidence type="ECO:0000259" key="9">
    <source>
        <dbReference type="Pfam" id="PF01035"/>
    </source>
</evidence>
<dbReference type="PANTHER" id="PTHR10815">
    <property type="entry name" value="METHYLATED-DNA--PROTEIN-CYSTEINE METHYLTRANSFERASE"/>
    <property type="match status" value="1"/>
</dbReference>
<evidence type="ECO:0000256" key="8">
    <source>
        <dbReference type="HAMAP-Rule" id="MF_00772"/>
    </source>
</evidence>
<dbReference type="InterPro" id="IPR008332">
    <property type="entry name" value="MethylG_MeTrfase_N"/>
</dbReference>
<comment type="catalytic activity">
    <reaction evidence="1 8">
        <text>a 4-O-methyl-thymidine in DNA + L-cysteinyl-[protein] = a thymidine in DNA + S-methyl-L-cysteinyl-[protein]</text>
        <dbReference type="Rhea" id="RHEA:53428"/>
        <dbReference type="Rhea" id="RHEA-COMP:10131"/>
        <dbReference type="Rhea" id="RHEA-COMP:10132"/>
        <dbReference type="Rhea" id="RHEA-COMP:13555"/>
        <dbReference type="Rhea" id="RHEA-COMP:13556"/>
        <dbReference type="ChEBI" id="CHEBI:29950"/>
        <dbReference type="ChEBI" id="CHEBI:82612"/>
        <dbReference type="ChEBI" id="CHEBI:137386"/>
        <dbReference type="ChEBI" id="CHEBI:137387"/>
        <dbReference type="EC" id="2.1.1.63"/>
    </reaction>
</comment>
<keyword evidence="2 8" id="KW-0963">Cytoplasm</keyword>
<comment type="function">
    <text evidence="8">Involved in the cellular defense against the biological effects of O6-methylguanine (O6-MeG) and O4-methylthymine (O4-MeT) in DNA. Repairs the methylated nucleobase in DNA by stoichiometrically transferring the methyl group to a cysteine residue in the enzyme. This is a suicide reaction: the enzyme is irreversibly inactivated.</text>
</comment>
<dbReference type="Pfam" id="PF02870">
    <property type="entry name" value="Methyltransf_1N"/>
    <property type="match status" value="1"/>
</dbReference>
<comment type="miscellaneous">
    <text evidence="8">This enzyme catalyzes only one turnover and therefore is not strictly catalytic. According to one definition, an enzyme is a biocatalyst that acts repeatedly and over many reaction cycles.</text>
</comment>
<dbReference type="PANTHER" id="PTHR10815:SF5">
    <property type="entry name" value="METHYLATED-DNA--PROTEIN-CYSTEINE METHYLTRANSFERASE"/>
    <property type="match status" value="1"/>
</dbReference>
<comment type="catalytic activity">
    <reaction evidence="7 8">
        <text>a 6-O-methyl-2'-deoxyguanosine in DNA + L-cysteinyl-[protein] = S-methyl-L-cysteinyl-[protein] + a 2'-deoxyguanosine in DNA</text>
        <dbReference type="Rhea" id="RHEA:24000"/>
        <dbReference type="Rhea" id="RHEA-COMP:10131"/>
        <dbReference type="Rhea" id="RHEA-COMP:10132"/>
        <dbReference type="Rhea" id="RHEA-COMP:11367"/>
        <dbReference type="Rhea" id="RHEA-COMP:11368"/>
        <dbReference type="ChEBI" id="CHEBI:29950"/>
        <dbReference type="ChEBI" id="CHEBI:82612"/>
        <dbReference type="ChEBI" id="CHEBI:85445"/>
        <dbReference type="ChEBI" id="CHEBI:85448"/>
        <dbReference type="EC" id="2.1.1.63"/>
    </reaction>
</comment>
<keyword evidence="12" id="KW-1185">Reference proteome</keyword>
<dbReference type="InterPro" id="IPR036631">
    <property type="entry name" value="MGMT_N_sf"/>
</dbReference>
<evidence type="ECO:0000256" key="1">
    <source>
        <dbReference type="ARBA" id="ARBA00001286"/>
    </source>
</evidence>
<comment type="similarity">
    <text evidence="8">Belongs to the MGMT family.</text>
</comment>
<evidence type="ECO:0000256" key="5">
    <source>
        <dbReference type="ARBA" id="ARBA00022763"/>
    </source>
</evidence>
<evidence type="ECO:0000256" key="2">
    <source>
        <dbReference type="ARBA" id="ARBA00022490"/>
    </source>
</evidence>
<feature type="active site" description="Nucleophile; methyl group acceptor" evidence="8">
    <location>
        <position position="122"/>
    </location>
</feature>
<dbReference type="InterPro" id="IPR001497">
    <property type="entry name" value="MethylDNA_cys_MeTrfase_AS"/>
</dbReference>
<dbReference type="Gene3D" id="3.30.160.70">
    <property type="entry name" value="Methylated DNA-protein cysteine methyltransferase domain"/>
    <property type="match status" value="1"/>
</dbReference>
<dbReference type="InterPro" id="IPR036217">
    <property type="entry name" value="MethylDNA_cys_MeTrfase_DNAb"/>
</dbReference>
<dbReference type="InterPro" id="IPR036388">
    <property type="entry name" value="WH-like_DNA-bd_sf"/>
</dbReference>
<comment type="subcellular location">
    <subcellularLocation>
        <location evidence="8">Cytoplasm</location>
    </subcellularLocation>
</comment>
<keyword evidence="5 8" id="KW-0227">DNA damage</keyword>
<dbReference type="GO" id="GO:0008168">
    <property type="term" value="F:methyltransferase activity"/>
    <property type="evidence" value="ECO:0007669"/>
    <property type="project" value="UniProtKB-KW"/>
</dbReference>
<proteinExistence type="inferred from homology"/>
<gene>
    <name evidence="11" type="primary">ogt</name>
    <name evidence="11" type="ORF">PEPS_00240</name>
</gene>
<sequence length="159" mass="17499">MKKKFIVYYPSPLGVLKIISDGKGITALTIVEEAKTNLMHPILHEAVQQLAQYFQGKRKQFRLPLQPEGTPFQQKVWAALQEVPHGTVISYKALALKLGDEKLVRAVANANARNPVAILIPCHRVIGSGGQLTGYAWGLEKKAVLLQLEKGIRQGALPL</sequence>
<keyword evidence="3 8" id="KW-0489">Methyltransferase</keyword>
<dbReference type="EMBL" id="AP025292">
    <property type="protein sequence ID" value="BDC97743.1"/>
    <property type="molecule type" value="Genomic_DNA"/>
</dbReference>
<dbReference type="GO" id="GO:0032259">
    <property type="term" value="P:methylation"/>
    <property type="evidence" value="ECO:0007669"/>
    <property type="project" value="UniProtKB-KW"/>
</dbReference>
<keyword evidence="4 8" id="KW-0808">Transferase</keyword>
<evidence type="ECO:0000256" key="4">
    <source>
        <dbReference type="ARBA" id="ARBA00022679"/>
    </source>
</evidence>
<dbReference type="Proteomes" id="UP001354989">
    <property type="component" value="Chromosome"/>
</dbReference>